<dbReference type="PATRIC" id="fig|1217705.3.peg.1044"/>
<dbReference type="PANTHER" id="PTHR37829">
    <property type="entry name" value="PHAGE-LIKE ELEMENT PBSX PROTEIN XKDT"/>
    <property type="match status" value="1"/>
</dbReference>
<dbReference type="AlphaFoldDB" id="N9M287"/>
<dbReference type="eggNOG" id="COG3299">
    <property type="taxonomic scope" value="Bacteria"/>
</dbReference>
<reference evidence="1 2" key="1">
    <citation type="submission" date="2013-02" db="EMBL/GenBank/DDBJ databases">
        <title>The Genome Sequence of Acinetobacter sp. ANC 3862.</title>
        <authorList>
            <consortium name="The Broad Institute Genome Sequencing Platform"/>
            <consortium name="The Broad Institute Genome Sequencing Center for Infectious Disease"/>
            <person name="Cerqueira G."/>
            <person name="Feldgarden M."/>
            <person name="Courvalin P."/>
            <person name="Perichon B."/>
            <person name="Grillot-Courvalin C."/>
            <person name="Clermont D."/>
            <person name="Rocha E."/>
            <person name="Yoon E.-J."/>
            <person name="Nemec A."/>
            <person name="Walker B."/>
            <person name="Young S.K."/>
            <person name="Zeng Q."/>
            <person name="Gargeya S."/>
            <person name="Fitzgerald M."/>
            <person name="Haas B."/>
            <person name="Abouelleil A."/>
            <person name="Alvarado L."/>
            <person name="Arachchi H.M."/>
            <person name="Berlin A.M."/>
            <person name="Chapman S.B."/>
            <person name="Dewar J."/>
            <person name="Goldberg J."/>
            <person name="Griggs A."/>
            <person name="Gujja S."/>
            <person name="Hansen M."/>
            <person name="Howarth C."/>
            <person name="Imamovic A."/>
            <person name="Larimer J."/>
            <person name="McCowan C."/>
            <person name="Murphy C."/>
            <person name="Neiman D."/>
            <person name="Pearson M."/>
            <person name="Priest M."/>
            <person name="Roberts A."/>
            <person name="Saif S."/>
            <person name="Shea T."/>
            <person name="Sisk P."/>
            <person name="Sykes S."/>
            <person name="Wortman J."/>
            <person name="Nusbaum C."/>
            <person name="Birren B."/>
        </authorList>
    </citation>
    <scope>NUCLEOTIDE SEQUENCE [LARGE SCALE GENOMIC DNA]</scope>
    <source>
        <strain evidence="1 2">ANC 3862</strain>
    </source>
</reference>
<name>N9M287_9GAMM</name>
<organism evidence="1 2">
    <name type="scientific">Acinetobacter modestus</name>
    <dbReference type="NCBI Taxonomy" id="1776740"/>
    <lineage>
        <taxon>Bacteria</taxon>
        <taxon>Pseudomonadati</taxon>
        <taxon>Pseudomonadota</taxon>
        <taxon>Gammaproteobacteria</taxon>
        <taxon>Moraxellales</taxon>
        <taxon>Moraxellaceae</taxon>
        <taxon>Acinetobacter</taxon>
    </lineage>
</organism>
<dbReference type="HOGENOM" id="CLU_039609_1_0_6"/>
<dbReference type="RefSeq" id="WP_005215682.1">
    <property type="nucleotide sequence ID" value="NZ_KB850089.1"/>
</dbReference>
<dbReference type="EMBL" id="APRP01000014">
    <property type="protein sequence ID" value="ENX02643.1"/>
    <property type="molecule type" value="Genomic_DNA"/>
</dbReference>
<gene>
    <name evidence="1" type="ORF">F900_01089</name>
</gene>
<sequence length="348" mass="37325">MAYPVKTFAQIRNLITQEIRNLTGLVISDDSDAGIRADGTASIVEGLYHHQVYIQKQLFISTADEPFLYIHADELGRPRLGGTQASGTVLATSNIALTIAAGTKLTDGKSHYWSVVSDTELLANTAISIDVVADRIGASWNFTGTLLFVSPAAGLSGTATDASIGGGTDQEELEDWRARLLETKQLGLSRDRSEDLISVLKTVANVHNVYPYPKRRGLGSLDIAITAVGNPPTLPSQALIDAAQLVLDSYAGFWADCRVYSPTEQLVPVTAIVSGTADLDSVRKVIRDYFAEIDPVEPYQAAILTSRIVAVAGVTDLELTPSSNIVPTVDPFHTYWLRLGVLTVSAAP</sequence>
<protein>
    <submittedName>
        <fullName evidence="1">Uncharacterized protein</fullName>
    </submittedName>
</protein>
<dbReference type="STRING" id="1217705.F900_01089"/>
<accession>N9M287</accession>
<dbReference type="InterPro" id="IPR052399">
    <property type="entry name" value="Phage_Baseplate_Assmbl_Protein"/>
</dbReference>
<evidence type="ECO:0000313" key="1">
    <source>
        <dbReference type="EMBL" id="ENX02643.1"/>
    </source>
</evidence>
<comment type="caution">
    <text evidence="1">The sequence shown here is derived from an EMBL/GenBank/DDBJ whole genome shotgun (WGS) entry which is preliminary data.</text>
</comment>
<evidence type="ECO:0000313" key="2">
    <source>
        <dbReference type="Proteomes" id="UP000013248"/>
    </source>
</evidence>
<proteinExistence type="predicted"/>
<dbReference type="PANTHER" id="PTHR37829:SF3">
    <property type="entry name" value="PROTEIN JAYE-RELATED"/>
    <property type="match status" value="1"/>
</dbReference>
<dbReference type="Proteomes" id="UP000013248">
    <property type="component" value="Unassembled WGS sequence"/>
</dbReference>